<name>A0A8S0V427_OLEEU</name>
<dbReference type="GO" id="GO:0004107">
    <property type="term" value="F:chorismate synthase activity"/>
    <property type="evidence" value="ECO:0007669"/>
    <property type="project" value="UniProtKB-EC"/>
</dbReference>
<gene>
    <name evidence="7" type="ORF">OLEA9_A037061</name>
</gene>
<keyword evidence="6" id="KW-0456">Lyase</keyword>
<dbReference type="InterPro" id="IPR035904">
    <property type="entry name" value="Chorismate_synth_AroC_sf"/>
</dbReference>
<comment type="caution">
    <text evidence="7">The sequence shown here is derived from an EMBL/GenBank/DDBJ whole genome shotgun (WGS) entry which is preliminary data.</text>
</comment>
<evidence type="ECO:0000256" key="4">
    <source>
        <dbReference type="ARBA" id="ARBA00022605"/>
    </source>
</evidence>
<dbReference type="Gene3D" id="3.60.150.10">
    <property type="entry name" value="Chorismate synthase AroC"/>
    <property type="match status" value="1"/>
</dbReference>
<evidence type="ECO:0000256" key="6">
    <source>
        <dbReference type="ARBA" id="ARBA00023239"/>
    </source>
</evidence>
<protein>
    <recommendedName>
        <fullName evidence="3">chorismate synthase</fullName>
        <ecNumber evidence="3">4.2.3.5</ecNumber>
    </recommendedName>
</protein>
<dbReference type="Proteomes" id="UP000594638">
    <property type="component" value="Unassembled WGS sequence"/>
</dbReference>
<evidence type="ECO:0000256" key="1">
    <source>
        <dbReference type="ARBA" id="ARBA00005044"/>
    </source>
</evidence>
<comment type="similarity">
    <text evidence="2">Belongs to the chorismate synthase family.</text>
</comment>
<dbReference type="GO" id="GO:0008652">
    <property type="term" value="P:amino acid biosynthetic process"/>
    <property type="evidence" value="ECO:0007669"/>
    <property type="project" value="UniProtKB-KW"/>
</dbReference>
<comment type="pathway">
    <text evidence="1">Metabolic intermediate biosynthesis; chorismate biosynthesis; chorismate from D-erythrose 4-phosphate and phosphoenolpyruvate: step 7/7.</text>
</comment>
<keyword evidence="8" id="KW-1185">Reference proteome</keyword>
<dbReference type="InterPro" id="IPR000453">
    <property type="entry name" value="Chorismate_synth"/>
</dbReference>
<keyword evidence="4" id="KW-0028">Amino-acid biosynthesis</keyword>
<dbReference type="PANTHER" id="PTHR21085:SF0">
    <property type="entry name" value="CHORISMATE SYNTHASE"/>
    <property type="match status" value="1"/>
</dbReference>
<accession>A0A8S0V427</accession>
<dbReference type="AlphaFoldDB" id="A0A8S0V427"/>
<proteinExistence type="inferred from homology"/>
<dbReference type="GO" id="GO:0010181">
    <property type="term" value="F:FMN binding"/>
    <property type="evidence" value="ECO:0007669"/>
    <property type="project" value="TreeGrafter"/>
</dbReference>
<dbReference type="EMBL" id="CACTIH010009154">
    <property type="protein sequence ID" value="CAA3026202.1"/>
    <property type="molecule type" value="Genomic_DNA"/>
</dbReference>
<dbReference type="SUPFAM" id="SSF103263">
    <property type="entry name" value="Chorismate synthase, AroC"/>
    <property type="match status" value="1"/>
</dbReference>
<evidence type="ECO:0000313" key="7">
    <source>
        <dbReference type="EMBL" id="CAA3026202.1"/>
    </source>
</evidence>
<evidence type="ECO:0000256" key="3">
    <source>
        <dbReference type="ARBA" id="ARBA00013036"/>
    </source>
</evidence>
<keyword evidence="5" id="KW-0057">Aromatic amino acid biosynthesis</keyword>
<dbReference type="GO" id="GO:0009423">
    <property type="term" value="P:chorismate biosynthetic process"/>
    <property type="evidence" value="ECO:0007669"/>
    <property type="project" value="TreeGrafter"/>
</dbReference>
<sequence length="108" mass="12282">MISAIDAVRVKGDSVGGVVTCIWICWWRNLLDCTLMTGSEHNDEFYTDEHGKIRAKTNRSGGIQRQQNTLTRDKRETELIARGRRDPCVVPRVYYLLSVGMSLSEHKA</sequence>
<dbReference type="EC" id="4.2.3.5" evidence="3"/>
<dbReference type="GO" id="GO:0009073">
    <property type="term" value="P:aromatic amino acid family biosynthetic process"/>
    <property type="evidence" value="ECO:0007669"/>
    <property type="project" value="UniProtKB-KW"/>
</dbReference>
<dbReference type="GO" id="GO:0005829">
    <property type="term" value="C:cytosol"/>
    <property type="evidence" value="ECO:0007669"/>
    <property type="project" value="TreeGrafter"/>
</dbReference>
<evidence type="ECO:0000256" key="2">
    <source>
        <dbReference type="ARBA" id="ARBA00008014"/>
    </source>
</evidence>
<dbReference type="OrthoDB" id="10580999at2759"/>
<dbReference type="Gramene" id="OE9A037061T3">
    <property type="protein sequence ID" value="OE9A037061C3"/>
    <property type="gene ID" value="OE9A037061"/>
</dbReference>
<evidence type="ECO:0000256" key="5">
    <source>
        <dbReference type="ARBA" id="ARBA00023141"/>
    </source>
</evidence>
<evidence type="ECO:0000313" key="8">
    <source>
        <dbReference type="Proteomes" id="UP000594638"/>
    </source>
</evidence>
<reference evidence="7 8" key="1">
    <citation type="submission" date="2019-12" db="EMBL/GenBank/DDBJ databases">
        <authorList>
            <person name="Alioto T."/>
            <person name="Alioto T."/>
            <person name="Gomez Garrido J."/>
        </authorList>
    </citation>
    <scope>NUCLEOTIDE SEQUENCE [LARGE SCALE GENOMIC DNA]</scope>
</reference>
<organism evidence="7 8">
    <name type="scientific">Olea europaea subsp. europaea</name>
    <dbReference type="NCBI Taxonomy" id="158383"/>
    <lineage>
        <taxon>Eukaryota</taxon>
        <taxon>Viridiplantae</taxon>
        <taxon>Streptophyta</taxon>
        <taxon>Embryophyta</taxon>
        <taxon>Tracheophyta</taxon>
        <taxon>Spermatophyta</taxon>
        <taxon>Magnoliopsida</taxon>
        <taxon>eudicotyledons</taxon>
        <taxon>Gunneridae</taxon>
        <taxon>Pentapetalae</taxon>
        <taxon>asterids</taxon>
        <taxon>lamiids</taxon>
        <taxon>Lamiales</taxon>
        <taxon>Oleaceae</taxon>
        <taxon>Oleeae</taxon>
        <taxon>Olea</taxon>
    </lineage>
</organism>
<dbReference type="PANTHER" id="PTHR21085">
    <property type="entry name" value="CHORISMATE SYNTHASE"/>
    <property type="match status" value="1"/>
</dbReference>